<feature type="domain" description="Beta-lactamase-related" evidence="3">
    <location>
        <begin position="46"/>
        <end position="352"/>
    </location>
</feature>
<keyword evidence="2" id="KW-0732">Signal</keyword>
<dbReference type="Proteomes" id="UP000448575">
    <property type="component" value="Unassembled WGS sequence"/>
</dbReference>
<dbReference type="InterPro" id="IPR001466">
    <property type="entry name" value="Beta-lactam-related"/>
</dbReference>
<evidence type="ECO:0000313" key="4">
    <source>
        <dbReference type="EMBL" id="MYN00631.1"/>
    </source>
</evidence>
<dbReference type="PANTHER" id="PTHR43283:SF11">
    <property type="entry name" value="BETA-LACTAMASE-RELATED DOMAIN-CONTAINING PROTEIN"/>
    <property type="match status" value="1"/>
</dbReference>
<feature type="signal peptide" evidence="2">
    <location>
        <begin position="1"/>
        <end position="23"/>
    </location>
</feature>
<comment type="caution">
    <text evidence="4">The sequence shown here is derived from an EMBL/GenBank/DDBJ whole genome shotgun (WGS) entry which is preliminary data.</text>
</comment>
<dbReference type="SUPFAM" id="SSF56601">
    <property type="entry name" value="beta-lactamase/transpeptidase-like"/>
    <property type="match status" value="1"/>
</dbReference>
<dbReference type="InterPro" id="IPR050789">
    <property type="entry name" value="Diverse_Enzym_Activities"/>
</dbReference>
<dbReference type="PANTHER" id="PTHR43283">
    <property type="entry name" value="BETA-LACTAMASE-RELATED"/>
    <property type="match status" value="1"/>
</dbReference>
<reference evidence="4 5" key="1">
    <citation type="submission" date="2019-12" db="EMBL/GenBank/DDBJ databases">
        <title>Novel species isolated from a subtropical stream in China.</title>
        <authorList>
            <person name="Lu H."/>
        </authorList>
    </citation>
    <scope>NUCLEOTIDE SEQUENCE [LARGE SCALE GENOMIC DNA]</scope>
    <source>
        <strain evidence="4 5">DS3</strain>
    </source>
</reference>
<feature type="chain" id="PRO_5027019674" evidence="2">
    <location>
        <begin position="24"/>
        <end position="564"/>
    </location>
</feature>
<dbReference type="InterPro" id="IPR012338">
    <property type="entry name" value="Beta-lactam/transpept-like"/>
</dbReference>
<gene>
    <name evidence="4" type="ORF">GTP41_00805</name>
</gene>
<evidence type="ECO:0000259" key="3">
    <source>
        <dbReference type="Pfam" id="PF00144"/>
    </source>
</evidence>
<organism evidence="4 5">
    <name type="scientific">Pseudoduganella guangdongensis</name>
    <dbReference type="NCBI Taxonomy" id="2692179"/>
    <lineage>
        <taxon>Bacteria</taxon>
        <taxon>Pseudomonadati</taxon>
        <taxon>Pseudomonadota</taxon>
        <taxon>Betaproteobacteria</taxon>
        <taxon>Burkholderiales</taxon>
        <taxon>Oxalobacteraceae</taxon>
        <taxon>Telluria group</taxon>
        <taxon>Pseudoduganella</taxon>
    </lineage>
</organism>
<name>A0A6N9HAT7_9BURK</name>
<dbReference type="Pfam" id="PF00144">
    <property type="entry name" value="Beta-lactamase"/>
    <property type="match status" value="1"/>
</dbReference>
<protein>
    <submittedName>
        <fullName evidence="4">Serine hydrolase</fullName>
    </submittedName>
</protein>
<evidence type="ECO:0000256" key="2">
    <source>
        <dbReference type="SAM" id="SignalP"/>
    </source>
</evidence>
<dbReference type="AlphaFoldDB" id="A0A6N9HAT7"/>
<accession>A0A6N9HAT7</accession>
<evidence type="ECO:0000313" key="5">
    <source>
        <dbReference type="Proteomes" id="UP000448575"/>
    </source>
</evidence>
<sequence length="564" mass="62267">MNNNLAKYLALWYVASLPFTANAAGVIDPASQQAIEKILSDVNSPDKPALAIVALKDGKVVYEKAFGSANLEHKIPANVDTKFQVDKMAWEFIAVATLMLEEQGKIQLDEDVRKYLPELPDFGAKITVRHLLSSTDGLPGYRVLKSLAGWESKEPEQHKTILQLIRNQKALNFQPGKAFSPGGDTRLVLLAKIVEAVSGQAFDEFCKNQIFKPLGMSNTVFVYDSNLPLANTAVPYRAGENGAYKKDYGSGIAGPMNLYSSVSDLSRWRAHLASQAPGIKAIASKLNTPIRLDGGPTVKDISSISNFSQHHVGQERGIPKVYMIGGYGGYASSIFSFPAQKFTVITLSSGLAYSGSYGMRLATVLLEDQFPEPSNIEYDKIKAVKLSPQQLQQYEGNYWNPVRALAGKVYLKDGILYFSRADGAEGREMIPLGDGAFQVKIEGDDKFMIRFVDKKIHYSMSGSDPQVYEPYQPAPYTQEELAQFSGTFYNEELDASYVFTAGQGVLTASNLRAGSVNFKPTQRDRFAGDKRFMAGIKFIRGKKQEVTGFQVVVDEVRNLHFKKM</sequence>
<keyword evidence="5" id="KW-1185">Reference proteome</keyword>
<proteinExistence type="predicted"/>
<keyword evidence="1 4" id="KW-0378">Hydrolase</keyword>
<evidence type="ECO:0000256" key="1">
    <source>
        <dbReference type="ARBA" id="ARBA00022801"/>
    </source>
</evidence>
<dbReference type="EMBL" id="WWCJ01000001">
    <property type="protein sequence ID" value="MYN00631.1"/>
    <property type="molecule type" value="Genomic_DNA"/>
</dbReference>
<dbReference type="Gene3D" id="3.40.710.10">
    <property type="entry name" value="DD-peptidase/beta-lactamase superfamily"/>
    <property type="match status" value="1"/>
</dbReference>
<dbReference type="GO" id="GO:0016787">
    <property type="term" value="F:hydrolase activity"/>
    <property type="evidence" value="ECO:0007669"/>
    <property type="project" value="UniProtKB-KW"/>
</dbReference>
<dbReference type="RefSeq" id="WP_161023651.1">
    <property type="nucleotide sequence ID" value="NZ_WWCJ01000001.1"/>
</dbReference>